<dbReference type="Proteomes" id="UP000020218">
    <property type="component" value="Unassembled WGS sequence"/>
</dbReference>
<keyword evidence="2" id="KW-0732">Signal</keyword>
<feature type="signal peptide" evidence="2">
    <location>
        <begin position="1"/>
        <end position="22"/>
    </location>
</feature>
<proteinExistence type="predicted"/>
<protein>
    <recommendedName>
        <fullName evidence="5">DUF4124 domain-containing protein</fullName>
    </recommendedName>
</protein>
<comment type="caution">
    <text evidence="3">The sequence shown here is derived from an EMBL/GenBank/DDBJ whole genome shotgun (WGS) entry which is preliminary data.</text>
</comment>
<evidence type="ECO:0000256" key="1">
    <source>
        <dbReference type="SAM" id="MobiDB-lite"/>
    </source>
</evidence>
<evidence type="ECO:0000256" key="2">
    <source>
        <dbReference type="SAM" id="SignalP"/>
    </source>
</evidence>
<accession>A0A011NWJ8</accession>
<organism evidence="3 4">
    <name type="scientific">Candidatus Accumulibacter adjunctus</name>
    <dbReference type="NCBI Taxonomy" id="1454001"/>
    <lineage>
        <taxon>Bacteria</taxon>
        <taxon>Pseudomonadati</taxon>
        <taxon>Pseudomonadota</taxon>
        <taxon>Betaproteobacteria</taxon>
        <taxon>Candidatus Accumulibacter</taxon>
    </lineage>
</organism>
<gene>
    <name evidence="3" type="ORF">AW08_00813</name>
</gene>
<dbReference type="AlphaFoldDB" id="A0A011NWJ8"/>
<evidence type="ECO:0008006" key="5">
    <source>
        <dbReference type="Google" id="ProtNLM"/>
    </source>
</evidence>
<dbReference type="PATRIC" id="fig|1454001.3.peg.758"/>
<evidence type="ECO:0000313" key="4">
    <source>
        <dbReference type="Proteomes" id="UP000020218"/>
    </source>
</evidence>
<feature type="compositionally biased region" description="Pro residues" evidence="1">
    <location>
        <begin position="250"/>
        <end position="274"/>
    </location>
</feature>
<name>A0A011NWJ8_9PROT</name>
<feature type="compositionally biased region" description="Pro residues" evidence="1">
    <location>
        <begin position="197"/>
        <end position="242"/>
    </location>
</feature>
<feature type="region of interest" description="Disordered" evidence="1">
    <location>
        <begin position="58"/>
        <end position="78"/>
    </location>
</feature>
<dbReference type="EMBL" id="JFAX01000003">
    <property type="protein sequence ID" value="EXI68987.1"/>
    <property type="molecule type" value="Genomic_DNA"/>
</dbReference>
<feature type="chain" id="PRO_5001461521" description="DUF4124 domain-containing protein" evidence="2">
    <location>
        <begin position="23"/>
        <end position="274"/>
    </location>
</feature>
<feature type="region of interest" description="Disordered" evidence="1">
    <location>
        <begin position="191"/>
        <end position="274"/>
    </location>
</feature>
<evidence type="ECO:0000313" key="3">
    <source>
        <dbReference type="EMBL" id="EXI68987.1"/>
    </source>
</evidence>
<reference evidence="3" key="1">
    <citation type="submission" date="2014-02" db="EMBL/GenBank/DDBJ databases">
        <title>Expanding our view of genomic diversity in Candidatus Accumulibacter clades.</title>
        <authorList>
            <person name="Skennerton C.T."/>
            <person name="Barr J.J."/>
            <person name="Slater F.R."/>
            <person name="Bond P.L."/>
            <person name="Tyson G.W."/>
        </authorList>
    </citation>
    <scope>NUCLEOTIDE SEQUENCE [LARGE SCALE GENOMIC DNA]</scope>
</reference>
<dbReference type="STRING" id="1454001.AW08_00813"/>
<sequence length="274" mass="29029">MNTRLLLAGCCLSFALPAALVADEVFVTRGANGPVFSDRPQPGARPVTLPPLNVIEPVPIGRPPSPASATPGDAAGKGEEAAASYRRLAITFPEDGGAVVANTALFEVRLAVEPRLQLGEGHAFVVAINGRPVEQRFTASEFMIPPEFWGDTLPPANQFHQLDAAIIDHAGRVLLRARPVTFQLRHASIAPRQWQRPQPPIEVKPPRPPAGSQRPRPPAGLQPSSPLPAPLVHPGVPSPLPSARPLANTPEPPPPAVVHPGLPPPMPQPGWPSR</sequence>
<keyword evidence="4" id="KW-1185">Reference proteome</keyword>